<dbReference type="Proteomes" id="UP000533269">
    <property type="component" value="Unassembled WGS sequence"/>
</dbReference>
<evidence type="ECO:0000256" key="1">
    <source>
        <dbReference type="SAM" id="MobiDB-lite"/>
    </source>
</evidence>
<evidence type="ECO:0000256" key="2">
    <source>
        <dbReference type="SAM" id="Phobius"/>
    </source>
</evidence>
<protein>
    <submittedName>
        <fullName evidence="3">Na+-transporting methylmalonyl-CoA/oxaloacetate decarboxylase gamma subunit</fullName>
    </submittedName>
</protein>
<organism evidence="3 4">
    <name type="scientific">Kineococcus radiotolerans</name>
    <dbReference type="NCBI Taxonomy" id="131568"/>
    <lineage>
        <taxon>Bacteria</taxon>
        <taxon>Bacillati</taxon>
        <taxon>Actinomycetota</taxon>
        <taxon>Actinomycetes</taxon>
        <taxon>Kineosporiales</taxon>
        <taxon>Kineosporiaceae</taxon>
        <taxon>Kineococcus</taxon>
    </lineage>
</organism>
<proteinExistence type="predicted"/>
<gene>
    <name evidence="3" type="ORF">FHR75_001012</name>
</gene>
<dbReference type="RefSeq" id="WP_221183055.1">
    <property type="nucleotide sequence ID" value="NZ_JACHVY010000001.1"/>
</dbReference>
<dbReference type="AlphaFoldDB" id="A0A7W4TJT6"/>
<feature type="region of interest" description="Disordered" evidence="1">
    <location>
        <begin position="68"/>
        <end position="95"/>
    </location>
</feature>
<comment type="caution">
    <text evidence="3">The sequence shown here is derived from an EMBL/GenBank/DDBJ whole genome shotgun (WGS) entry which is preliminary data.</text>
</comment>
<feature type="transmembrane region" description="Helical" evidence="2">
    <location>
        <begin position="27"/>
        <end position="46"/>
    </location>
</feature>
<reference evidence="3 4" key="1">
    <citation type="submission" date="2020-08" db="EMBL/GenBank/DDBJ databases">
        <title>The Agave Microbiome: Exploring the role of microbial communities in plant adaptations to desert environments.</title>
        <authorList>
            <person name="Partida-Martinez L.P."/>
        </authorList>
    </citation>
    <scope>NUCLEOTIDE SEQUENCE [LARGE SCALE GENOMIC DNA]</scope>
    <source>
        <strain evidence="3 4">AS2.23</strain>
    </source>
</reference>
<reference evidence="3 4" key="2">
    <citation type="submission" date="2020-08" db="EMBL/GenBank/DDBJ databases">
        <authorList>
            <person name="Partida-Martinez L."/>
            <person name="Huntemann M."/>
            <person name="Clum A."/>
            <person name="Wang J."/>
            <person name="Palaniappan K."/>
            <person name="Ritter S."/>
            <person name="Chen I.-M."/>
            <person name="Stamatis D."/>
            <person name="Reddy T."/>
            <person name="O'Malley R."/>
            <person name="Daum C."/>
            <person name="Shapiro N."/>
            <person name="Ivanova N."/>
            <person name="Kyrpides N."/>
            <person name="Woyke T."/>
        </authorList>
    </citation>
    <scope>NUCLEOTIDE SEQUENCE [LARGE SCALE GENOMIC DNA]</scope>
    <source>
        <strain evidence="3 4">AS2.23</strain>
    </source>
</reference>
<keyword evidence="2" id="KW-1133">Transmembrane helix</keyword>
<keyword evidence="2" id="KW-0812">Transmembrane</keyword>
<name>A0A7W4TJT6_KINRA</name>
<dbReference type="EMBL" id="JACHVY010000001">
    <property type="protein sequence ID" value="MBB2900224.1"/>
    <property type="molecule type" value="Genomic_DNA"/>
</dbReference>
<evidence type="ECO:0000313" key="4">
    <source>
        <dbReference type="Proteomes" id="UP000533269"/>
    </source>
</evidence>
<accession>A0A7W4TJT6</accession>
<evidence type="ECO:0000313" key="3">
    <source>
        <dbReference type="EMBL" id="MBB2900224.1"/>
    </source>
</evidence>
<sequence>MITALVLAVTPTPTGTAQEPLDADLVTPGLAGFLILFFLALAVYFLGRSMARRVRGVNQRARLEEEAQAEREAAEAAAARRTEERGPGGEPPAQG</sequence>
<keyword evidence="2" id="KW-0472">Membrane</keyword>
<feature type="compositionally biased region" description="Basic and acidic residues" evidence="1">
    <location>
        <begin position="68"/>
        <end position="87"/>
    </location>
</feature>